<name>Q4DLQ0_TRYCC</name>
<gene>
    <name evidence="2" type="ORF">Tc00.1047053511859.140</name>
</gene>
<dbReference type="EMBL" id="AAHK01000348">
    <property type="protein sequence ID" value="EAN93458.1"/>
    <property type="molecule type" value="Genomic_DNA"/>
</dbReference>
<keyword evidence="3" id="KW-1185">Reference proteome</keyword>
<keyword evidence="1" id="KW-1133">Transmembrane helix</keyword>
<feature type="transmembrane region" description="Helical" evidence="1">
    <location>
        <begin position="126"/>
        <end position="146"/>
    </location>
</feature>
<evidence type="ECO:0000256" key="1">
    <source>
        <dbReference type="SAM" id="Phobius"/>
    </source>
</evidence>
<feature type="transmembrane region" description="Helical" evidence="1">
    <location>
        <begin position="26"/>
        <end position="46"/>
    </location>
</feature>
<dbReference type="AlphaFoldDB" id="Q4DLQ0"/>
<protein>
    <submittedName>
        <fullName evidence="2">Uncharacterized protein</fullName>
    </submittedName>
</protein>
<keyword evidence="1" id="KW-0812">Transmembrane</keyword>
<keyword evidence="1" id="KW-0472">Membrane</keyword>
<reference evidence="2 3" key="1">
    <citation type="journal article" date="2005" name="Science">
        <title>The genome sequence of Trypanosoma cruzi, etiologic agent of Chagas disease.</title>
        <authorList>
            <person name="El-Sayed N.M."/>
            <person name="Myler P.J."/>
            <person name="Bartholomeu D.C."/>
            <person name="Nilsson D."/>
            <person name="Aggarwal G."/>
            <person name="Tran A.N."/>
            <person name="Ghedin E."/>
            <person name="Worthey E.A."/>
            <person name="Delcher A.L."/>
            <person name="Blandin G."/>
            <person name="Westenberger S.J."/>
            <person name="Caler E."/>
            <person name="Cerqueira G.C."/>
            <person name="Branche C."/>
            <person name="Haas B."/>
            <person name="Anupama A."/>
            <person name="Arner E."/>
            <person name="Aslund L."/>
            <person name="Attipoe P."/>
            <person name="Bontempi E."/>
            <person name="Bringaud F."/>
            <person name="Burton P."/>
            <person name="Cadag E."/>
            <person name="Campbell D.A."/>
            <person name="Carrington M."/>
            <person name="Crabtree J."/>
            <person name="Darban H."/>
            <person name="da Silveira J.F."/>
            <person name="de Jong P."/>
            <person name="Edwards K."/>
            <person name="Englund P.T."/>
            <person name="Fazelina G."/>
            <person name="Feldblyum T."/>
            <person name="Ferella M."/>
            <person name="Frasch A.C."/>
            <person name="Gull K."/>
            <person name="Horn D."/>
            <person name="Hou L."/>
            <person name="Huang Y."/>
            <person name="Kindlund E."/>
            <person name="Klingbeil M."/>
            <person name="Kluge S."/>
            <person name="Koo H."/>
            <person name="Lacerda D."/>
            <person name="Levin M.J."/>
            <person name="Lorenzi H."/>
            <person name="Louie T."/>
            <person name="Machado C.R."/>
            <person name="McCulloch R."/>
            <person name="McKenna A."/>
            <person name="Mizuno Y."/>
            <person name="Mottram J.C."/>
            <person name="Nelson S."/>
            <person name="Ochaya S."/>
            <person name="Osoegawa K."/>
            <person name="Pai G."/>
            <person name="Parsons M."/>
            <person name="Pentony M."/>
            <person name="Pettersson U."/>
            <person name="Pop M."/>
            <person name="Ramirez J.L."/>
            <person name="Rinta J."/>
            <person name="Robertson L."/>
            <person name="Salzberg S.L."/>
            <person name="Sanchez D.O."/>
            <person name="Seyler A."/>
            <person name="Sharma R."/>
            <person name="Shetty J."/>
            <person name="Simpson A.J."/>
            <person name="Sisk E."/>
            <person name="Tammi M.T."/>
            <person name="Tarleton R."/>
            <person name="Teixeira S."/>
            <person name="Van Aken S."/>
            <person name="Vogt C."/>
            <person name="Ward P.N."/>
            <person name="Wickstead B."/>
            <person name="Wortman J."/>
            <person name="White O."/>
            <person name="Fraser C.M."/>
            <person name="Stuart K.D."/>
            <person name="Andersson B."/>
        </authorList>
    </citation>
    <scope>NUCLEOTIDE SEQUENCE [LARGE SCALE GENOMIC DNA]</scope>
    <source>
        <strain evidence="2 3">CL Brener</strain>
    </source>
</reference>
<dbReference type="PaxDb" id="353153-Q4DLQ0"/>
<sequence length="194" mass="22213">MDSLVGAHSNRVFFFFLGVRAMEDDFFLAFFSFYLITLCGAGRIMVKGEVFFFFFVIVLNKSCMTRHCLGCSAIMSLSSLVTSTMRLCCTFCFCVSLHAPFLFLLLCLVFLQARTSTRTQSANHGGFGWFFCGACGSSVWVLLFPVGMKRREERGSAQGECLFLMVWGRCVVTAWSEAPRRGWMRNRFRVWLFW</sequence>
<dbReference type="GeneID" id="3547006"/>
<dbReference type="KEGG" id="tcr:511859.140"/>
<evidence type="ECO:0000313" key="3">
    <source>
        <dbReference type="Proteomes" id="UP000002296"/>
    </source>
</evidence>
<dbReference type="InParanoid" id="Q4DLQ0"/>
<dbReference type="Proteomes" id="UP000002296">
    <property type="component" value="Unassembled WGS sequence"/>
</dbReference>
<organism evidence="2 3">
    <name type="scientific">Trypanosoma cruzi (strain CL Brener)</name>
    <dbReference type="NCBI Taxonomy" id="353153"/>
    <lineage>
        <taxon>Eukaryota</taxon>
        <taxon>Discoba</taxon>
        <taxon>Euglenozoa</taxon>
        <taxon>Kinetoplastea</taxon>
        <taxon>Metakinetoplastina</taxon>
        <taxon>Trypanosomatida</taxon>
        <taxon>Trypanosomatidae</taxon>
        <taxon>Trypanosoma</taxon>
        <taxon>Schizotrypanum</taxon>
    </lineage>
</organism>
<comment type="caution">
    <text evidence="2">The sequence shown here is derived from an EMBL/GenBank/DDBJ whole genome shotgun (WGS) entry which is preliminary data.</text>
</comment>
<accession>Q4DLQ0</accession>
<dbReference type="RefSeq" id="XP_815309.1">
    <property type="nucleotide sequence ID" value="XM_810216.1"/>
</dbReference>
<evidence type="ECO:0000313" key="2">
    <source>
        <dbReference type="EMBL" id="EAN93458.1"/>
    </source>
</evidence>
<feature type="transmembrane region" description="Helical" evidence="1">
    <location>
        <begin position="87"/>
        <end position="111"/>
    </location>
</feature>
<proteinExistence type="predicted"/>